<proteinExistence type="predicted"/>
<keyword evidence="3" id="KW-1185">Reference proteome</keyword>
<feature type="domain" description="DUF6884" evidence="1">
    <location>
        <begin position="5"/>
        <end position="126"/>
    </location>
</feature>
<reference evidence="2 3" key="1">
    <citation type="submission" date="2016-10" db="EMBL/GenBank/DDBJ databases">
        <authorList>
            <person name="de Groot N.N."/>
        </authorList>
    </citation>
    <scope>NUCLEOTIDE SEQUENCE [LARGE SCALE GENOMIC DNA]</scope>
    <source>
        <strain evidence="2 3">DSM 23126</strain>
    </source>
</reference>
<name>A0A1H2PZB5_9BACI</name>
<dbReference type="AlphaFoldDB" id="A0A1H2PZB5"/>
<gene>
    <name evidence="2" type="ORF">SAMN05421781_0052</name>
</gene>
<dbReference type="OrthoDB" id="2364857at2"/>
<dbReference type="InterPro" id="IPR049251">
    <property type="entry name" value="DUF6884"/>
</dbReference>
<dbReference type="EMBL" id="FNNC01000001">
    <property type="protein sequence ID" value="SDW00245.1"/>
    <property type="molecule type" value="Genomic_DNA"/>
</dbReference>
<dbReference type="Pfam" id="PF21818">
    <property type="entry name" value="DUF6884"/>
    <property type="match status" value="1"/>
</dbReference>
<sequence length="158" mass="18574">MKQLAIIPCGAKKAWDTEPDLGPLPVKHVYQSTFHQLCRAYAEAFTDQWVVLSGKHGFMYPQELIDTNYDVTFGKRQQEEASWSFCMRQWQEKQMNEYDRYVVLLGKKYDPVVTRILPMERTVFPLREYRGMGYMQQALKQAVASHRPLPLHAREEES</sequence>
<organism evidence="2 3">
    <name type="scientific">Marinococcus luteus</name>
    <dbReference type="NCBI Taxonomy" id="1122204"/>
    <lineage>
        <taxon>Bacteria</taxon>
        <taxon>Bacillati</taxon>
        <taxon>Bacillota</taxon>
        <taxon>Bacilli</taxon>
        <taxon>Bacillales</taxon>
        <taxon>Bacillaceae</taxon>
        <taxon>Marinococcus</taxon>
    </lineage>
</organism>
<accession>A0A1H2PZB5</accession>
<dbReference type="STRING" id="1122204.SAMN05421781_0052"/>
<evidence type="ECO:0000313" key="3">
    <source>
        <dbReference type="Proteomes" id="UP000199488"/>
    </source>
</evidence>
<evidence type="ECO:0000259" key="1">
    <source>
        <dbReference type="Pfam" id="PF21818"/>
    </source>
</evidence>
<dbReference type="Proteomes" id="UP000199488">
    <property type="component" value="Unassembled WGS sequence"/>
</dbReference>
<protein>
    <recommendedName>
        <fullName evidence="1">DUF6884 domain-containing protein</fullName>
    </recommendedName>
</protein>
<evidence type="ECO:0000313" key="2">
    <source>
        <dbReference type="EMBL" id="SDW00245.1"/>
    </source>
</evidence>